<gene>
    <name evidence="1" type="ORF">SDC9_78279</name>
</gene>
<name>A0A644YT23_9ZZZZ</name>
<dbReference type="AlphaFoldDB" id="A0A644YT23"/>
<evidence type="ECO:0000313" key="1">
    <source>
        <dbReference type="EMBL" id="MPM31722.1"/>
    </source>
</evidence>
<reference evidence="1" key="1">
    <citation type="submission" date="2019-08" db="EMBL/GenBank/DDBJ databases">
        <authorList>
            <person name="Kucharzyk K."/>
            <person name="Murdoch R.W."/>
            <person name="Higgins S."/>
            <person name="Loffler F."/>
        </authorList>
    </citation>
    <scope>NUCLEOTIDE SEQUENCE</scope>
</reference>
<proteinExistence type="predicted"/>
<organism evidence="1">
    <name type="scientific">bioreactor metagenome</name>
    <dbReference type="NCBI Taxonomy" id="1076179"/>
    <lineage>
        <taxon>unclassified sequences</taxon>
        <taxon>metagenomes</taxon>
        <taxon>ecological metagenomes</taxon>
    </lineage>
</organism>
<protein>
    <submittedName>
        <fullName evidence="1">Uncharacterized protein</fullName>
    </submittedName>
</protein>
<comment type="caution">
    <text evidence="1">The sequence shown here is derived from an EMBL/GenBank/DDBJ whole genome shotgun (WGS) entry which is preliminary data.</text>
</comment>
<dbReference type="EMBL" id="VSSQ01006156">
    <property type="protein sequence ID" value="MPM31722.1"/>
    <property type="molecule type" value="Genomic_DNA"/>
</dbReference>
<accession>A0A644YT23</accession>
<sequence length="201" mass="23445">MLTDNPAGLCAKRTRRKHVFVFLNLQYLAPNKPRHTNPVEQAEHDEQTDHVHADLFEDDERGTGQYGVQNHRKQNNHQQVRRRIDDVYNTHHHHIQLSAGIPRNRTVDQTDHQHDQAREQANQQRNTRAIDHPDEVIAGEFIGSKDMREQLLSLADRLLFPLGILKRSHVFCALVALAVDGDHLIILIRHNHRRKHDDRDD</sequence>